<dbReference type="STRING" id="1561998.A0A1I7T5G4"/>
<protein>
    <submittedName>
        <fullName evidence="2">FERM domain-containing protein</fullName>
    </submittedName>
</protein>
<dbReference type="eggNOG" id="KOG4358">
    <property type="taxonomic scope" value="Eukaryota"/>
</dbReference>
<organism evidence="1 2">
    <name type="scientific">Caenorhabditis tropicalis</name>
    <dbReference type="NCBI Taxonomy" id="1561998"/>
    <lineage>
        <taxon>Eukaryota</taxon>
        <taxon>Metazoa</taxon>
        <taxon>Ecdysozoa</taxon>
        <taxon>Nematoda</taxon>
        <taxon>Chromadorea</taxon>
        <taxon>Rhabditida</taxon>
        <taxon>Rhabditina</taxon>
        <taxon>Rhabditomorpha</taxon>
        <taxon>Rhabditoidea</taxon>
        <taxon>Rhabditidae</taxon>
        <taxon>Peloderinae</taxon>
        <taxon>Caenorhabditis</taxon>
    </lineage>
</organism>
<dbReference type="Proteomes" id="UP000095282">
    <property type="component" value="Unplaced"/>
</dbReference>
<evidence type="ECO:0000313" key="2">
    <source>
        <dbReference type="WBParaSite" id="Csp11.Scaffold512.g2581.t1"/>
    </source>
</evidence>
<evidence type="ECO:0000313" key="1">
    <source>
        <dbReference type="Proteomes" id="UP000095282"/>
    </source>
</evidence>
<sequence length="96" mass="10986">MAMCNKKGECGVFIDRSSFYCLLPDRQIFIKLYLSNMLFKFSVADKSDVTYLRLVDVSLKSSLQRVVTAYGNHLKALNLPEEHVCTIRMVCQTDDV</sequence>
<reference evidence="2" key="1">
    <citation type="submission" date="2016-11" db="UniProtKB">
        <authorList>
            <consortium name="WormBaseParasite"/>
        </authorList>
    </citation>
    <scope>IDENTIFICATION</scope>
</reference>
<proteinExistence type="predicted"/>
<dbReference type="WBParaSite" id="Csp11.Scaffold512.g2581.t1">
    <property type="protein sequence ID" value="Csp11.Scaffold512.g2581.t1"/>
    <property type="gene ID" value="Csp11.Scaffold512.g2581"/>
</dbReference>
<dbReference type="AlphaFoldDB" id="A0A1I7T5G4"/>
<keyword evidence="1" id="KW-1185">Reference proteome</keyword>
<name>A0A1I7T5G4_9PELO</name>
<accession>A0A1I7T5G4</accession>